<organism evidence="1 2">
    <name type="scientific">Eumeta variegata</name>
    <name type="common">Bagworm moth</name>
    <name type="synonym">Eumeta japonica</name>
    <dbReference type="NCBI Taxonomy" id="151549"/>
    <lineage>
        <taxon>Eukaryota</taxon>
        <taxon>Metazoa</taxon>
        <taxon>Ecdysozoa</taxon>
        <taxon>Arthropoda</taxon>
        <taxon>Hexapoda</taxon>
        <taxon>Insecta</taxon>
        <taxon>Pterygota</taxon>
        <taxon>Neoptera</taxon>
        <taxon>Endopterygota</taxon>
        <taxon>Lepidoptera</taxon>
        <taxon>Glossata</taxon>
        <taxon>Ditrysia</taxon>
        <taxon>Tineoidea</taxon>
        <taxon>Psychidae</taxon>
        <taxon>Oiketicinae</taxon>
        <taxon>Eumeta</taxon>
    </lineage>
</organism>
<sequence>MFTGVGIYNFHRSAVGESMAARRNAGEKKEGSESVEPAHCITRNNFRAAEFRVLYCKSDARRSSPNIVKKRCRSTLPAGAHPV</sequence>
<dbReference type="EMBL" id="BGZK01006360">
    <property type="protein sequence ID" value="GBP17686.1"/>
    <property type="molecule type" value="Genomic_DNA"/>
</dbReference>
<proteinExistence type="predicted"/>
<dbReference type="Proteomes" id="UP000299102">
    <property type="component" value="Unassembled WGS sequence"/>
</dbReference>
<keyword evidence="2" id="KW-1185">Reference proteome</keyword>
<gene>
    <name evidence="1" type="ORF">EVAR_102581_1</name>
</gene>
<name>A0A4C1TVD1_EUMVA</name>
<comment type="caution">
    <text evidence="1">The sequence shown here is derived from an EMBL/GenBank/DDBJ whole genome shotgun (WGS) entry which is preliminary data.</text>
</comment>
<dbReference type="AlphaFoldDB" id="A0A4C1TVD1"/>
<evidence type="ECO:0000313" key="2">
    <source>
        <dbReference type="Proteomes" id="UP000299102"/>
    </source>
</evidence>
<protein>
    <submittedName>
        <fullName evidence="1">Uncharacterized protein</fullName>
    </submittedName>
</protein>
<accession>A0A4C1TVD1</accession>
<reference evidence="1 2" key="1">
    <citation type="journal article" date="2019" name="Commun. Biol.">
        <title>The bagworm genome reveals a unique fibroin gene that provides high tensile strength.</title>
        <authorList>
            <person name="Kono N."/>
            <person name="Nakamura H."/>
            <person name="Ohtoshi R."/>
            <person name="Tomita M."/>
            <person name="Numata K."/>
            <person name="Arakawa K."/>
        </authorList>
    </citation>
    <scope>NUCLEOTIDE SEQUENCE [LARGE SCALE GENOMIC DNA]</scope>
</reference>
<evidence type="ECO:0000313" key="1">
    <source>
        <dbReference type="EMBL" id="GBP17686.1"/>
    </source>
</evidence>